<dbReference type="Pfam" id="PF03901">
    <property type="entry name" value="Glyco_transf_22"/>
    <property type="match status" value="1"/>
</dbReference>
<organism evidence="12">
    <name type="scientific">Odontella aurita</name>
    <dbReference type="NCBI Taxonomy" id="265563"/>
    <lineage>
        <taxon>Eukaryota</taxon>
        <taxon>Sar</taxon>
        <taxon>Stramenopiles</taxon>
        <taxon>Ochrophyta</taxon>
        <taxon>Bacillariophyta</taxon>
        <taxon>Mediophyceae</taxon>
        <taxon>Biddulphiophycidae</taxon>
        <taxon>Eupodiscales</taxon>
        <taxon>Odontellaceae</taxon>
        <taxon>Odontella</taxon>
    </lineage>
</organism>
<feature type="region of interest" description="Disordered" evidence="11">
    <location>
        <begin position="16"/>
        <end position="43"/>
    </location>
</feature>
<evidence type="ECO:0000256" key="2">
    <source>
        <dbReference type="ARBA" id="ARBA00004922"/>
    </source>
</evidence>
<dbReference type="AlphaFoldDB" id="A0A7S4K9Z2"/>
<keyword evidence="8" id="KW-1133">Transmembrane helix</keyword>
<protein>
    <recommendedName>
        <fullName evidence="10">Mannosyltransferase</fullName>
        <ecNumber evidence="10">2.4.1.-</ecNumber>
    </recommendedName>
</protein>
<gene>
    <name evidence="12" type="ORF">OAUR00152_LOCUS41732</name>
</gene>
<keyword evidence="6" id="KW-0812">Transmembrane</keyword>
<keyword evidence="5" id="KW-0808">Transferase</keyword>
<evidence type="ECO:0000256" key="8">
    <source>
        <dbReference type="ARBA" id="ARBA00022989"/>
    </source>
</evidence>
<proteinExistence type="inferred from homology"/>
<feature type="region of interest" description="Disordered" evidence="11">
    <location>
        <begin position="230"/>
        <end position="250"/>
    </location>
</feature>
<evidence type="ECO:0000256" key="5">
    <source>
        <dbReference type="ARBA" id="ARBA00022679"/>
    </source>
</evidence>
<dbReference type="EC" id="2.4.1.-" evidence="10"/>
<keyword evidence="7 10" id="KW-0256">Endoplasmic reticulum</keyword>
<evidence type="ECO:0000256" key="3">
    <source>
        <dbReference type="ARBA" id="ARBA00007063"/>
    </source>
</evidence>
<comment type="subcellular location">
    <subcellularLocation>
        <location evidence="1 10">Endoplasmic reticulum membrane</location>
        <topology evidence="1 10">Multi-pass membrane protein</topology>
    </subcellularLocation>
</comment>
<reference evidence="12" key="1">
    <citation type="submission" date="2021-01" db="EMBL/GenBank/DDBJ databases">
        <authorList>
            <person name="Corre E."/>
            <person name="Pelletier E."/>
            <person name="Niang G."/>
            <person name="Scheremetjew M."/>
            <person name="Finn R."/>
            <person name="Kale V."/>
            <person name="Holt S."/>
            <person name="Cochrane G."/>
            <person name="Meng A."/>
            <person name="Brown T."/>
            <person name="Cohen L."/>
        </authorList>
    </citation>
    <scope>NUCLEOTIDE SEQUENCE</scope>
    <source>
        <strain evidence="12">Isolate 1302-5</strain>
    </source>
</reference>
<evidence type="ECO:0000256" key="6">
    <source>
        <dbReference type="ARBA" id="ARBA00022692"/>
    </source>
</evidence>
<dbReference type="GO" id="GO:0000026">
    <property type="term" value="F:alpha-1,2-mannosyltransferase activity"/>
    <property type="evidence" value="ECO:0007669"/>
    <property type="project" value="TreeGrafter"/>
</dbReference>
<feature type="compositionally biased region" description="Basic and acidic residues" evidence="11">
    <location>
        <begin position="26"/>
        <end position="43"/>
    </location>
</feature>
<evidence type="ECO:0000256" key="10">
    <source>
        <dbReference type="RuleBase" id="RU363075"/>
    </source>
</evidence>
<evidence type="ECO:0000256" key="1">
    <source>
        <dbReference type="ARBA" id="ARBA00004477"/>
    </source>
</evidence>
<dbReference type="UniPathway" id="UPA00378"/>
<dbReference type="EMBL" id="HBKQ01061232">
    <property type="protein sequence ID" value="CAE2288440.1"/>
    <property type="molecule type" value="Transcribed_RNA"/>
</dbReference>
<dbReference type="InterPro" id="IPR005599">
    <property type="entry name" value="GPI_mannosylTrfase"/>
</dbReference>
<dbReference type="GO" id="GO:0005789">
    <property type="term" value="C:endoplasmic reticulum membrane"/>
    <property type="evidence" value="ECO:0007669"/>
    <property type="project" value="UniProtKB-SubCell"/>
</dbReference>
<evidence type="ECO:0000256" key="7">
    <source>
        <dbReference type="ARBA" id="ARBA00022824"/>
    </source>
</evidence>
<evidence type="ECO:0000313" key="12">
    <source>
        <dbReference type="EMBL" id="CAE2288440.1"/>
    </source>
</evidence>
<name>A0A7S4K9Z2_9STRA</name>
<dbReference type="PANTHER" id="PTHR22760">
    <property type="entry name" value="GLYCOSYLTRANSFERASE"/>
    <property type="match status" value="1"/>
</dbReference>
<dbReference type="GO" id="GO:0006487">
    <property type="term" value="P:protein N-linked glycosylation"/>
    <property type="evidence" value="ECO:0007669"/>
    <property type="project" value="TreeGrafter"/>
</dbReference>
<comment type="similarity">
    <text evidence="3 10">Belongs to the glycosyltransferase 22 family.</text>
</comment>
<keyword evidence="4 10" id="KW-0328">Glycosyltransferase</keyword>
<sequence length="482" mass="52110">MGISAGMWAVWKAAYGGGGSGDGDDDGGKKDDGREEEEENKRALSDADLPAAIGVLLRTFLHAVLIQCAVSAIDYAHYGRLLSPTLNIFMYNAAGGGDELYGVEPLSYYVKNLALNFNVVAILGAGALPALLALRWAGDQLRRGGKGDALTSSSSKEETVTATSLRTAAWILAPLYVWLLVVVPRPHKEERFLFPIYPALCLGAAWVADEAGGLIAAAAAVLLGRYSGEGSGAEDKSGGSGGNVGGASRRPARTAAASSGRIKALVGALIFVPAALLSASRSAALSANYSAPLAVYDALYRRIVERRSARAPSLKEEEEERLLACVGGEWYRYPSSYHLPPDVQLGFLKSSFDGQLPQPFAEYGSREESANAKGRRRGKFNDLNEEETERYVDIAECSYVIELVDNDNGGSDSEDDSVNAKKKPECVEYMESSKERGRWSEVARYDFLDAERTSFLHRVLYVPFLRGDRAVMKSYALFERAR</sequence>
<accession>A0A7S4K9Z2</accession>
<evidence type="ECO:0000256" key="9">
    <source>
        <dbReference type="ARBA" id="ARBA00023136"/>
    </source>
</evidence>
<keyword evidence="9" id="KW-0472">Membrane</keyword>
<dbReference type="PANTHER" id="PTHR22760:SF2">
    <property type="entry name" value="ALPHA-1,2-MANNOSYLTRANSFERASE ALG9"/>
    <property type="match status" value="1"/>
</dbReference>
<evidence type="ECO:0000256" key="11">
    <source>
        <dbReference type="SAM" id="MobiDB-lite"/>
    </source>
</evidence>
<comment type="pathway">
    <text evidence="2">Protein modification; protein glycosylation.</text>
</comment>
<evidence type="ECO:0000256" key="4">
    <source>
        <dbReference type="ARBA" id="ARBA00022676"/>
    </source>
</evidence>